<feature type="binding site" evidence="1">
    <location>
        <begin position="4"/>
        <end position="11"/>
    </location>
    <ligand>
        <name>ATP</name>
        <dbReference type="ChEBI" id="CHEBI:30616"/>
    </ligand>
</feature>
<dbReference type="Pfam" id="PF01580">
    <property type="entry name" value="FtsK_SpoIIIE"/>
    <property type="match status" value="1"/>
</dbReference>
<dbReference type="PROSITE" id="PS50901">
    <property type="entry name" value="FTSK"/>
    <property type="match status" value="1"/>
</dbReference>
<dbReference type="Proteomes" id="UP000094426">
    <property type="component" value="Unassembled WGS sequence"/>
</dbReference>
<accession>A0A1E2SN33</accession>
<dbReference type="GO" id="GO:0003677">
    <property type="term" value="F:DNA binding"/>
    <property type="evidence" value="ECO:0007669"/>
    <property type="project" value="InterPro"/>
</dbReference>
<dbReference type="InterPro" id="IPR003593">
    <property type="entry name" value="AAA+_ATPase"/>
</dbReference>
<keyword evidence="1" id="KW-0547">Nucleotide-binding</keyword>
<organism evidence="4 5">
    <name type="scientific">Leifsonia xyli subsp. xyli</name>
    <dbReference type="NCBI Taxonomy" id="59736"/>
    <lineage>
        <taxon>Bacteria</taxon>
        <taxon>Bacillati</taxon>
        <taxon>Actinomycetota</taxon>
        <taxon>Actinomycetes</taxon>
        <taxon>Micrococcales</taxon>
        <taxon>Microbacteriaceae</taxon>
        <taxon>Leifsonia</taxon>
    </lineage>
</organism>
<dbReference type="EMBL" id="LNZG01000001">
    <property type="protein sequence ID" value="ODA91265.1"/>
    <property type="molecule type" value="Genomic_DNA"/>
</dbReference>
<evidence type="ECO:0000256" key="1">
    <source>
        <dbReference type="PROSITE-ProRule" id="PRU00289"/>
    </source>
</evidence>
<dbReference type="Gene3D" id="3.40.50.300">
    <property type="entry name" value="P-loop containing nucleotide triphosphate hydrolases"/>
    <property type="match status" value="2"/>
</dbReference>
<dbReference type="SUPFAM" id="SSF52540">
    <property type="entry name" value="P-loop containing nucleoside triphosphate hydrolases"/>
    <property type="match status" value="1"/>
</dbReference>
<evidence type="ECO:0000313" key="5">
    <source>
        <dbReference type="Proteomes" id="UP000094426"/>
    </source>
</evidence>
<keyword evidence="1" id="KW-0067">ATP-binding</keyword>
<reference evidence="4 5" key="1">
    <citation type="submission" date="2015-11" db="EMBL/GenBank/DDBJ databases">
        <authorList>
            <person name="Zhang Y."/>
            <person name="Guo Z."/>
        </authorList>
    </citation>
    <scope>NUCLEOTIDE SEQUENCE [LARGE SCALE GENOMIC DNA]</scope>
    <source>
        <strain evidence="5">gdw1</strain>
    </source>
</reference>
<evidence type="ECO:0000313" key="4">
    <source>
        <dbReference type="EMBL" id="ODA91265.1"/>
    </source>
</evidence>
<evidence type="ECO:0000256" key="2">
    <source>
        <dbReference type="SAM" id="SignalP"/>
    </source>
</evidence>
<feature type="signal peptide" evidence="2">
    <location>
        <begin position="1"/>
        <end position="20"/>
    </location>
</feature>
<dbReference type="InterPro" id="IPR027417">
    <property type="entry name" value="P-loop_NTPase"/>
</dbReference>
<feature type="chain" id="PRO_5009116808" description="FtsK domain-containing protein" evidence="2">
    <location>
        <begin position="21"/>
        <end position="439"/>
    </location>
</feature>
<comment type="caution">
    <text evidence="4">The sequence shown here is derived from an EMBL/GenBank/DDBJ whole genome shotgun (WGS) entry which is preliminary data.</text>
</comment>
<name>A0A1E2SN33_LEIXY</name>
<dbReference type="InterPro" id="IPR002543">
    <property type="entry name" value="FtsK_dom"/>
</dbReference>
<proteinExistence type="predicted"/>
<dbReference type="AlphaFoldDB" id="A0A1E2SN33"/>
<evidence type="ECO:0000259" key="3">
    <source>
        <dbReference type="PROSITE" id="PS50901"/>
    </source>
</evidence>
<dbReference type="GO" id="GO:0005524">
    <property type="term" value="F:ATP binding"/>
    <property type="evidence" value="ECO:0007669"/>
    <property type="project" value="UniProtKB-UniRule"/>
</dbReference>
<dbReference type="SMART" id="SM00382">
    <property type="entry name" value="AAA"/>
    <property type="match status" value="1"/>
</dbReference>
<protein>
    <recommendedName>
        <fullName evidence="3">FtsK domain-containing protein</fullName>
    </recommendedName>
</protein>
<sequence length="439" mass="45683">MLMGIAGSGTSTALSSIALAAAGATPPEDLDILCLDMGSRELAPLAGLPHTVAYVGSGAGAKEKQTRFLRHLLGEFERRRSSGEGTPRRALVLLDGLAALRDEFQDYQGQALLDGLYRVYADGPSVGMSFAVSTTRAKAIPSAMDEVTTQKWLFRLADAYDYSALGVRGTAIPAAVPGRYVDVTTLLQSHVAIPAGGFVGTVDAVARRWADSGAKRDAIGSLPDRIAVAELGVAATTGGEPWLIPVGLREDTLAPATLEVYEGEHLLIAGPSRSGKSTLLLAVAESMRAAGCQVWGIHDRRSPLAAAELDRSAGSADEIPALLASLRLETAPIVLLIDDAERVEDTDQSIASLISAQRPGLCIVAAGRGGDLLNLYSHWTKAARSARCGVLLQPDIDYDGNLLGVSLPRQSPVAITPGRGYACVGGAVALIQAVSPSGT</sequence>
<feature type="domain" description="FtsK" evidence="3">
    <location>
        <begin position="1"/>
        <end position="163"/>
    </location>
</feature>
<gene>
    <name evidence="4" type="ORF">ATY41_00780</name>
</gene>
<keyword evidence="2" id="KW-0732">Signal</keyword>